<dbReference type="InterPro" id="IPR002931">
    <property type="entry name" value="Transglutaminase-like"/>
</dbReference>
<feature type="region of interest" description="Disordered" evidence="1">
    <location>
        <begin position="325"/>
        <end position="346"/>
    </location>
</feature>
<evidence type="ECO:0000256" key="2">
    <source>
        <dbReference type="SAM" id="SignalP"/>
    </source>
</evidence>
<organism evidence="4 5">
    <name type="scientific">Volvox africanus</name>
    <dbReference type="NCBI Taxonomy" id="51714"/>
    <lineage>
        <taxon>Eukaryota</taxon>
        <taxon>Viridiplantae</taxon>
        <taxon>Chlorophyta</taxon>
        <taxon>core chlorophytes</taxon>
        <taxon>Chlorophyceae</taxon>
        <taxon>CS clade</taxon>
        <taxon>Chlamydomonadales</taxon>
        <taxon>Volvocaceae</taxon>
        <taxon>Volvox</taxon>
    </lineage>
</organism>
<evidence type="ECO:0000259" key="3">
    <source>
        <dbReference type="SMART" id="SM00460"/>
    </source>
</evidence>
<dbReference type="Proteomes" id="UP001165090">
    <property type="component" value="Unassembled WGS sequence"/>
</dbReference>
<sequence length="346" mass="38517">MSLSTRLIVVLVVSVQVFSSLAGPSTPRDKDLRNDIKKDEIDLTSDSSINEEPSREEQDCLRFLVQNMPVTDHMSLRYTFLHNQAHYALKARADNPWASVVPWDIFLNNVLPYANLDEPREDWRTSFYELFSPLVTNTASTLDAATALNYQIWTLGDWNISFKAGQTPDIMSPSQVLSHGYASCTGLAIFFVDACRAVGIPARVAGIAEWTETGGNHNWVEVWHNGVWSFTEPLGFPNRPWNQTWFFPDPVRRAKLHSYAHGIYAASFQHTGHLFPLAWHDEYESTVPGYEVTKYYLDAAVEADPVMALDGDDAVSVAVGQVGGPGPDVAQPIANDGGKEEEELIA</sequence>
<feature type="chain" id="PRO_5045198315" description="Transglutaminase-like domain-containing protein" evidence="2">
    <location>
        <begin position="23"/>
        <end position="346"/>
    </location>
</feature>
<dbReference type="PANTHER" id="PTHR35532">
    <property type="entry name" value="SIMILAR TO POLYHYDROXYALKANOATE DEPOLYMERASE"/>
    <property type="match status" value="1"/>
</dbReference>
<dbReference type="SUPFAM" id="SSF54001">
    <property type="entry name" value="Cysteine proteinases"/>
    <property type="match status" value="1"/>
</dbReference>
<evidence type="ECO:0000256" key="1">
    <source>
        <dbReference type="SAM" id="MobiDB-lite"/>
    </source>
</evidence>
<dbReference type="EMBL" id="BSDZ01000086">
    <property type="protein sequence ID" value="GLI69516.1"/>
    <property type="molecule type" value="Genomic_DNA"/>
</dbReference>
<dbReference type="PANTHER" id="PTHR35532:SF5">
    <property type="entry name" value="CARBOHYDRATE-BINDING DOMAIN-CONTAINING PROTEIN"/>
    <property type="match status" value="1"/>
</dbReference>
<comment type="caution">
    <text evidence="4">The sequence shown here is derived from an EMBL/GenBank/DDBJ whole genome shotgun (WGS) entry which is preliminary data.</text>
</comment>
<gene>
    <name evidence="4" type="ORF">VaNZ11_014152</name>
</gene>
<evidence type="ECO:0000313" key="4">
    <source>
        <dbReference type="EMBL" id="GLI69516.1"/>
    </source>
</evidence>
<proteinExistence type="predicted"/>
<dbReference type="Pfam" id="PF01841">
    <property type="entry name" value="Transglut_core"/>
    <property type="match status" value="1"/>
</dbReference>
<dbReference type="Gene3D" id="3.10.620.30">
    <property type="match status" value="1"/>
</dbReference>
<keyword evidence="2" id="KW-0732">Signal</keyword>
<protein>
    <recommendedName>
        <fullName evidence="3">Transglutaminase-like domain-containing protein</fullName>
    </recommendedName>
</protein>
<keyword evidence="5" id="KW-1185">Reference proteome</keyword>
<feature type="signal peptide" evidence="2">
    <location>
        <begin position="1"/>
        <end position="22"/>
    </location>
</feature>
<accession>A0ABQ5SJZ9</accession>
<name>A0ABQ5SJZ9_9CHLO</name>
<evidence type="ECO:0000313" key="5">
    <source>
        <dbReference type="Proteomes" id="UP001165090"/>
    </source>
</evidence>
<dbReference type="InterPro" id="IPR038765">
    <property type="entry name" value="Papain-like_cys_pep_sf"/>
</dbReference>
<reference evidence="4 5" key="1">
    <citation type="journal article" date="2023" name="IScience">
        <title>Expanded male sex-determining region conserved during the evolution of homothallism in the green alga Volvox.</title>
        <authorList>
            <person name="Yamamoto K."/>
            <person name="Matsuzaki R."/>
            <person name="Mahakham W."/>
            <person name="Heman W."/>
            <person name="Sekimoto H."/>
            <person name="Kawachi M."/>
            <person name="Minakuchi Y."/>
            <person name="Toyoda A."/>
            <person name="Nozaki H."/>
        </authorList>
    </citation>
    <scope>NUCLEOTIDE SEQUENCE [LARGE SCALE GENOMIC DNA]</scope>
    <source>
        <strain evidence="4 5">NIES-4468</strain>
    </source>
</reference>
<dbReference type="SMART" id="SM00460">
    <property type="entry name" value="TGc"/>
    <property type="match status" value="1"/>
</dbReference>
<feature type="domain" description="Transglutaminase-like" evidence="3">
    <location>
        <begin position="176"/>
        <end position="235"/>
    </location>
</feature>